<dbReference type="AlphaFoldDB" id="A0A314KQ46"/>
<keyword evidence="2" id="KW-1185">Reference proteome</keyword>
<name>A0A314KQ46_NICAT</name>
<comment type="caution">
    <text evidence="1">The sequence shown here is derived from an EMBL/GenBank/DDBJ whole genome shotgun (WGS) entry which is preliminary data.</text>
</comment>
<dbReference type="Gramene" id="OIT31448">
    <property type="protein sequence ID" value="OIT31448"/>
    <property type="gene ID" value="A4A49_39327"/>
</dbReference>
<organism evidence="1 2">
    <name type="scientific">Nicotiana attenuata</name>
    <name type="common">Coyote tobacco</name>
    <dbReference type="NCBI Taxonomy" id="49451"/>
    <lineage>
        <taxon>Eukaryota</taxon>
        <taxon>Viridiplantae</taxon>
        <taxon>Streptophyta</taxon>
        <taxon>Embryophyta</taxon>
        <taxon>Tracheophyta</taxon>
        <taxon>Spermatophyta</taxon>
        <taxon>Magnoliopsida</taxon>
        <taxon>eudicotyledons</taxon>
        <taxon>Gunneridae</taxon>
        <taxon>Pentapetalae</taxon>
        <taxon>asterids</taxon>
        <taxon>lamiids</taxon>
        <taxon>Solanales</taxon>
        <taxon>Solanaceae</taxon>
        <taxon>Nicotianoideae</taxon>
        <taxon>Nicotianeae</taxon>
        <taxon>Nicotiana</taxon>
    </lineage>
</organism>
<dbReference type="EMBL" id="MJEQ01001270">
    <property type="protein sequence ID" value="OIT31448.1"/>
    <property type="molecule type" value="Genomic_DNA"/>
</dbReference>
<dbReference type="Proteomes" id="UP000187609">
    <property type="component" value="Unassembled WGS sequence"/>
</dbReference>
<dbReference type="SMR" id="A0A314KQ46"/>
<reference evidence="1" key="1">
    <citation type="submission" date="2016-11" db="EMBL/GenBank/DDBJ databases">
        <title>The genome of Nicotiana attenuata.</title>
        <authorList>
            <person name="Xu S."/>
            <person name="Brockmoeller T."/>
            <person name="Gaquerel E."/>
            <person name="Navarro A."/>
            <person name="Kuhl H."/>
            <person name="Gase K."/>
            <person name="Ling Z."/>
            <person name="Zhou W."/>
            <person name="Kreitzer C."/>
            <person name="Stanke M."/>
            <person name="Tang H."/>
            <person name="Lyons E."/>
            <person name="Pandey P."/>
            <person name="Pandey S.P."/>
            <person name="Timmermann B."/>
            <person name="Baldwin I.T."/>
        </authorList>
    </citation>
    <scope>NUCLEOTIDE SEQUENCE [LARGE SCALE GENOMIC DNA]</scope>
    <source>
        <strain evidence="1">UT</strain>
    </source>
</reference>
<sequence>ELTTVSIVKLSIPIEELTKGAVYHEAASVEKKLEDGKVSDKFKDVTADHNTVGDNEVSFSKITSNEENVLSKDEPLVSENTNSTIESIESGENLKENESLGVECNDTKEAQGIYKSFMEQLLLHGLDEEVLEIVDLIAEMSSDSDEVETAQLTLEENKEFTLPDLELPVVIAQPLSTEGEAVSVEKELEVANHPMVEVTDVVTTADFNGIRENEVVSTSTVSPATESQVYSAGPSACNPECTVIKETSENLMAKVMEFESSMHSFKETLQKALDKLNANSY</sequence>
<protein>
    <submittedName>
        <fullName evidence="1">Uncharacterized protein</fullName>
    </submittedName>
</protein>
<feature type="non-terminal residue" evidence="1">
    <location>
        <position position="1"/>
    </location>
</feature>
<accession>A0A314KQ46</accession>
<proteinExistence type="predicted"/>
<gene>
    <name evidence="1" type="ORF">A4A49_39327</name>
</gene>
<evidence type="ECO:0000313" key="1">
    <source>
        <dbReference type="EMBL" id="OIT31448.1"/>
    </source>
</evidence>
<evidence type="ECO:0000313" key="2">
    <source>
        <dbReference type="Proteomes" id="UP000187609"/>
    </source>
</evidence>